<evidence type="ECO:0008006" key="3">
    <source>
        <dbReference type="Google" id="ProtNLM"/>
    </source>
</evidence>
<sequence>MSDQEKANDGVKPEMIDHGVIVKPKGDQWHVYFVGEEDDYETFDTEEDALNRADDMSDEYESFVQLLDEDGDVDGNMTYDDVP</sequence>
<dbReference type="Proteomes" id="UP001549167">
    <property type="component" value="Unassembled WGS sequence"/>
</dbReference>
<protein>
    <recommendedName>
        <fullName evidence="3">DUF2188 domain-containing protein</fullName>
    </recommendedName>
</protein>
<dbReference type="RefSeq" id="WP_354219428.1">
    <property type="nucleotide sequence ID" value="NZ_JBEPMX010000003.1"/>
</dbReference>
<name>A0ABV2KTX2_9BACI</name>
<accession>A0ABV2KTX2</accession>
<comment type="caution">
    <text evidence="1">The sequence shown here is derived from an EMBL/GenBank/DDBJ whole genome shotgun (WGS) entry which is preliminary data.</text>
</comment>
<organism evidence="1 2">
    <name type="scientific">Alkalibacillus flavidus</name>
    <dbReference type="NCBI Taxonomy" id="546021"/>
    <lineage>
        <taxon>Bacteria</taxon>
        <taxon>Bacillati</taxon>
        <taxon>Bacillota</taxon>
        <taxon>Bacilli</taxon>
        <taxon>Bacillales</taxon>
        <taxon>Bacillaceae</taxon>
        <taxon>Alkalibacillus</taxon>
    </lineage>
</organism>
<gene>
    <name evidence="1" type="ORF">ABID56_000914</name>
</gene>
<proteinExistence type="predicted"/>
<evidence type="ECO:0000313" key="1">
    <source>
        <dbReference type="EMBL" id="MET3682824.1"/>
    </source>
</evidence>
<keyword evidence="2" id="KW-1185">Reference proteome</keyword>
<dbReference type="EMBL" id="JBEPMX010000003">
    <property type="protein sequence ID" value="MET3682824.1"/>
    <property type="molecule type" value="Genomic_DNA"/>
</dbReference>
<reference evidence="1 2" key="1">
    <citation type="submission" date="2024-06" db="EMBL/GenBank/DDBJ databases">
        <title>Genomic Encyclopedia of Type Strains, Phase IV (KMG-IV): sequencing the most valuable type-strain genomes for metagenomic binning, comparative biology and taxonomic classification.</title>
        <authorList>
            <person name="Goeker M."/>
        </authorList>
    </citation>
    <scope>NUCLEOTIDE SEQUENCE [LARGE SCALE GENOMIC DNA]</scope>
    <source>
        <strain evidence="1 2">DSM 23520</strain>
    </source>
</reference>
<evidence type="ECO:0000313" key="2">
    <source>
        <dbReference type="Proteomes" id="UP001549167"/>
    </source>
</evidence>